<keyword evidence="13" id="KW-0282">Flagellum</keyword>
<comment type="subunit">
    <text evidence="4 11">The basal body constitutes a major portion of the flagellar organelle and consists of four rings (L,P,S, and M) mounted on a central rod.</text>
</comment>
<keyword evidence="7" id="KW-0564">Palmitate</keyword>
<protein>
    <recommendedName>
        <fullName evidence="11">Flagellar L-ring protein</fullName>
    </recommendedName>
    <alternativeName>
        <fullName evidence="11">Basal body L-ring protein</fullName>
    </alternativeName>
</protein>
<dbReference type="GO" id="GO:0003774">
    <property type="term" value="F:cytoskeletal motor activity"/>
    <property type="evidence" value="ECO:0007669"/>
    <property type="project" value="InterPro"/>
</dbReference>
<evidence type="ECO:0000256" key="9">
    <source>
        <dbReference type="ARBA" id="ARBA00023237"/>
    </source>
</evidence>
<evidence type="ECO:0000256" key="4">
    <source>
        <dbReference type="ARBA" id="ARBA00011439"/>
    </source>
</evidence>
<name>A0A857JG24_9ALTE</name>
<evidence type="ECO:0000256" key="10">
    <source>
        <dbReference type="ARBA" id="ARBA00023288"/>
    </source>
</evidence>
<dbReference type="Proteomes" id="UP000464524">
    <property type="component" value="Chromosome"/>
</dbReference>
<comment type="similarity">
    <text evidence="3 11">Belongs to the FlgH family.</text>
</comment>
<keyword evidence="13" id="KW-0969">Cilium</keyword>
<dbReference type="PANTHER" id="PTHR34933">
    <property type="entry name" value="FLAGELLAR L-RING PROTEIN"/>
    <property type="match status" value="1"/>
</dbReference>
<dbReference type="GO" id="GO:0009427">
    <property type="term" value="C:bacterial-type flagellum basal body, distal rod, L ring"/>
    <property type="evidence" value="ECO:0007669"/>
    <property type="project" value="InterPro"/>
</dbReference>
<dbReference type="KEGG" id="pmes:FX988_01165"/>
<dbReference type="OrthoDB" id="9789463at2"/>
<dbReference type="InterPro" id="IPR000527">
    <property type="entry name" value="Flag_Lring"/>
</dbReference>
<comment type="subcellular location">
    <subcellularLocation>
        <location evidence="11">Cell outer membrane</location>
        <topology evidence="11">Lipid-anchor</topology>
    </subcellularLocation>
    <subcellularLocation>
        <location evidence="11">Bacterial flagellum basal body</location>
    </subcellularLocation>
    <subcellularLocation>
        <location evidence="2">Membrane</location>
        <topology evidence="2">Lipid-anchor</topology>
    </subcellularLocation>
</comment>
<evidence type="ECO:0000256" key="12">
    <source>
        <dbReference type="SAM" id="SignalP"/>
    </source>
</evidence>
<evidence type="ECO:0000256" key="6">
    <source>
        <dbReference type="ARBA" id="ARBA00023136"/>
    </source>
</evidence>
<keyword evidence="13" id="KW-0966">Cell projection</keyword>
<evidence type="ECO:0000256" key="3">
    <source>
        <dbReference type="ARBA" id="ARBA00006929"/>
    </source>
</evidence>
<evidence type="ECO:0000256" key="5">
    <source>
        <dbReference type="ARBA" id="ARBA00022729"/>
    </source>
</evidence>
<evidence type="ECO:0000256" key="8">
    <source>
        <dbReference type="ARBA" id="ARBA00023143"/>
    </source>
</evidence>
<dbReference type="RefSeq" id="WP_160178740.1">
    <property type="nucleotide sequence ID" value="NZ_CP047656.1"/>
</dbReference>
<keyword evidence="8 11" id="KW-0975">Bacterial flagellum</keyword>
<dbReference type="HAMAP" id="MF_00415">
    <property type="entry name" value="FlgH"/>
    <property type="match status" value="1"/>
</dbReference>
<dbReference type="PROSITE" id="PS51257">
    <property type="entry name" value="PROKAR_LIPOPROTEIN"/>
    <property type="match status" value="1"/>
</dbReference>
<dbReference type="GO" id="GO:0009279">
    <property type="term" value="C:cell outer membrane"/>
    <property type="evidence" value="ECO:0007669"/>
    <property type="project" value="UniProtKB-SubCell"/>
</dbReference>
<dbReference type="PRINTS" id="PR01008">
    <property type="entry name" value="FLGLRINGFLGH"/>
</dbReference>
<dbReference type="PANTHER" id="PTHR34933:SF1">
    <property type="entry name" value="FLAGELLAR L-RING PROTEIN"/>
    <property type="match status" value="1"/>
</dbReference>
<keyword evidence="5 11" id="KW-0732">Signal</keyword>
<evidence type="ECO:0000313" key="14">
    <source>
        <dbReference type="Proteomes" id="UP000464524"/>
    </source>
</evidence>
<evidence type="ECO:0000256" key="11">
    <source>
        <dbReference type="HAMAP-Rule" id="MF_00415"/>
    </source>
</evidence>
<gene>
    <name evidence="11" type="primary">flgH</name>
    <name evidence="13" type="ORF">FX988_01165</name>
</gene>
<proteinExistence type="inferred from homology"/>
<comment type="function">
    <text evidence="1 11">Assembles around the rod to form the L-ring and probably protects the motor/basal body from shearing forces during rotation.</text>
</comment>
<keyword evidence="6 11" id="KW-0472">Membrane</keyword>
<evidence type="ECO:0000256" key="2">
    <source>
        <dbReference type="ARBA" id="ARBA00004635"/>
    </source>
</evidence>
<keyword evidence="9 11" id="KW-0998">Cell outer membrane</keyword>
<sequence length="247" mass="27369">MLIRILTLLLVLVITACSTPITNDEQVIASSPTNPNVKQRAIQTTKTDIERGDPDFRPVRIDPFPAVKVPTGSLFDPDNLVGLYQRNNRYRVGDMILVELAEKTSSKKTLNYSRDKSGNFTLDPVTVNAGPLQINGDKLNADFEQENEFDSSAETKQDNSLEGDVTVYVLEIMPNGNLLVAGEKWMTLNKGEEFIRFSGEIRPTDIDNDNTVSSVKVGNSRIEFSGKGEQQDNQESSLLGKLFGILE</sequence>
<feature type="signal peptide" evidence="12">
    <location>
        <begin position="1"/>
        <end position="23"/>
    </location>
</feature>
<dbReference type="AlphaFoldDB" id="A0A857JG24"/>
<keyword evidence="10 11" id="KW-0449">Lipoprotein</keyword>
<dbReference type="EMBL" id="CP047656">
    <property type="protein sequence ID" value="QHJ10943.1"/>
    <property type="molecule type" value="Genomic_DNA"/>
</dbReference>
<dbReference type="GO" id="GO:0071973">
    <property type="term" value="P:bacterial-type flagellum-dependent cell motility"/>
    <property type="evidence" value="ECO:0007669"/>
    <property type="project" value="InterPro"/>
</dbReference>
<evidence type="ECO:0000256" key="7">
    <source>
        <dbReference type="ARBA" id="ARBA00023139"/>
    </source>
</evidence>
<reference evidence="13 14" key="1">
    <citation type="submission" date="2019-12" db="EMBL/GenBank/DDBJ databases">
        <title>Genome sequencing and assembly of endphytes of Porphyra tenera.</title>
        <authorList>
            <person name="Park J.M."/>
            <person name="Shin R."/>
            <person name="Jo S.H."/>
        </authorList>
    </citation>
    <scope>NUCLEOTIDE SEQUENCE [LARGE SCALE GENOMIC DNA]</scope>
    <source>
        <strain evidence="13 14">GPM4</strain>
    </source>
</reference>
<feature type="chain" id="PRO_5032889997" description="Flagellar L-ring protein" evidence="12">
    <location>
        <begin position="24"/>
        <end position="247"/>
    </location>
</feature>
<dbReference type="Pfam" id="PF02107">
    <property type="entry name" value="FlgH"/>
    <property type="match status" value="1"/>
</dbReference>
<evidence type="ECO:0000256" key="1">
    <source>
        <dbReference type="ARBA" id="ARBA00002591"/>
    </source>
</evidence>
<keyword evidence="14" id="KW-1185">Reference proteome</keyword>
<organism evidence="13 14">
    <name type="scientific">Paraglaciecola mesophila</name>
    <dbReference type="NCBI Taxonomy" id="197222"/>
    <lineage>
        <taxon>Bacteria</taxon>
        <taxon>Pseudomonadati</taxon>
        <taxon>Pseudomonadota</taxon>
        <taxon>Gammaproteobacteria</taxon>
        <taxon>Alteromonadales</taxon>
        <taxon>Alteromonadaceae</taxon>
        <taxon>Paraglaciecola</taxon>
    </lineage>
</organism>
<evidence type="ECO:0000313" key="13">
    <source>
        <dbReference type="EMBL" id="QHJ10943.1"/>
    </source>
</evidence>
<accession>A0A857JG24</accession>